<dbReference type="SUPFAM" id="SSF47413">
    <property type="entry name" value="lambda repressor-like DNA-binding domains"/>
    <property type="match status" value="1"/>
</dbReference>
<dbReference type="EMBL" id="JASKYM010000001">
    <property type="protein sequence ID" value="MDK2562234.1"/>
    <property type="molecule type" value="Genomic_DNA"/>
</dbReference>
<dbReference type="PROSITE" id="PS50943">
    <property type="entry name" value="HTH_CROC1"/>
    <property type="match status" value="1"/>
</dbReference>
<evidence type="ECO:0000256" key="1">
    <source>
        <dbReference type="ARBA" id="ARBA00023125"/>
    </source>
</evidence>
<keyword evidence="1" id="KW-0238">DNA-binding</keyword>
<reference evidence="3 4" key="1">
    <citation type="submission" date="2023-05" db="EMBL/GenBank/DDBJ databases">
        <title>Rombocin, a short stable natural nisin variant, displays selective antimicrobial activity against Listeria monocytogenes and employs dual mode of action to kill target bacterial strains.</title>
        <authorList>
            <person name="Wambui J."/>
            <person name="Stephan R."/>
            <person name="Kuipers O.P."/>
        </authorList>
    </citation>
    <scope>NUCLEOTIDE SEQUENCE [LARGE SCALE GENOMIC DNA]</scope>
    <source>
        <strain evidence="3 4">RC002</strain>
    </source>
</reference>
<dbReference type="SMART" id="SM00530">
    <property type="entry name" value="HTH_XRE"/>
    <property type="match status" value="1"/>
</dbReference>
<dbReference type="Pfam" id="PF12844">
    <property type="entry name" value="HTH_19"/>
    <property type="match status" value="1"/>
</dbReference>
<dbReference type="InterPro" id="IPR010982">
    <property type="entry name" value="Lambda_DNA-bd_dom_sf"/>
</dbReference>
<dbReference type="Gene3D" id="1.10.260.40">
    <property type="entry name" value="lambda repressor-like DNA-binding domains"/>
    <property type="match status" value="1"/>
</dbReference>
<proteinExistence type="predicted"/>
<feature type="domain" description="HTH cro/C1-type" evidence="2">
    <location>
        <begin position="7"/>
        <end position="67"/>
    </location>
</feature>
<dbReference type="CDD" id="cd00093">
    <property type="entry name" value="HTH_XRE"/>
    <property type="match status" value="1"/>
</dbReference>
<dbReference type="PANTHER" id="PTHR46558:SF11">
    <property type="entry name" value="HTH-TYPE TRANSCRIPTIONAL REGULATOR XRE"/>
    <property type="match status" value="1"/>
</dbReference>
<dbReference type="InterPro" id="IPR001387">
    <property type="entry name" value="Cro/C1-type_HTH"/>
</dbReference>
<gene>
    <name evidence="3" type="ORF">QOZ84_01640</name>
</gene>
<evidence type="ECO:0000259" key="2">
    <source>
        <dbReference type="PROSITE" id="PS50943"/>
    </source>
</evidence>
<evidence type="ECO:0000313" key="4">
    <source>
        <dbReference type="Proteomes" id="UP001301012"/>
    </source>
</evidence>
<evidence type="ECO:0000313" key="3">
    <source>
        <dbReference type="EMBL" id="MDK2562234.1"/>
    </source>
</evidence>
<dbReference type="RefSeq" id="WP_284131216.1">
    <property type="nucleotide sequence ID" value="NZ_JASKYM010000001.1"/>
</dbReference>
<sequence>MTFGERFKKLRIEKGLKQQELADDFNKTFKHTVTKSSISQYEHNKKSPEIKALKKFALYFDVSIDYLLGVSNCRHVNIERLECNWQKEILYYMKCFFLNHTVDRHTKDAFFKEITNIYFDSLKSSNLKY</sequence>
<accession>A0ABT7E5N3</accession>
<protein>
    <submittedName>
        <fullName evidence="3">Helix-turn-helix transcriptional regulator</fullName>
    </submittedName>
</protein>
<comment type="caution">
    <text evidence="3">The sequence shown here is derived from an EMBL/GenBank/DDBJ whole genome shotgun (WGS) entry which is preliminary data.</text>
</comment>
<name>A0ABT7E5N3_9FIRM</name>
<dbReference type="PANTHER" id="PTHR46558">
    <property type="entry name" value="TRACRIPTIONAL REGULATORY PROTEIN-RELATED-RELATED"/>
    <property type="match status" value="1"/>
</dbReference>
<keyword evidence="4" id="KW-1185">Reference proteome</keyword>
<dbReference type="Proteomes" id="UP001301012">
    <property type="component" value="Unassembled WGS sequence"/>
</dbReference>
<organism evidence="3 4">
    <name type="scientific">Romboutsia sedimentorum</name>
    <dbReference type="NCBI Taxonomy" id="1368474"/>
    <lineage>
        <taxon>Bacteria</taxon>
        <taxon>Bacillati</taxon>
        <taxon>Bacillota</taxon>
        <taxon>Clostridia</taxon>
        <taxon>Peptostreptococcales</taxon>
        <taxon>Peptostreptococcaceae</taxon>
        <taxon>Romboutsia</taxon>
    </lineage>
</organism>